<keyword evidence="5 6" id="KW-0472">Membrane</keyword>
<feature type="transmembrane region" description="Helical" evidence="6">
    <location>
        <begin position="215"/>
        <end position="239"/>
    </location>
</feature>
<reference evidence="8 9" key="1">
    <citation type="submission" date="2020-02" db="EMBL/GenBank/DDBJ databases">
        <title>Pseudoroseicyclus tamarix, sp. nov., isolated from offshore sediment of a Tamarix chinensis forest.</title>
        <authorList>
            <person name="Gai Y."/>
        </authorList>
    </citation>
    <scope>NUCLEOTIDE SEQUENCE [LARGE SCALE GENOMIC DNA]</scope>
    <source>
        <strain evidence="8 9">CLL3-39</strain>
    </source>
</reference>
<dbReference type="PANTHER" id="PTHR32322">
    <property type="entry name" value="INNER MEMBRANE TRANSPORTER"/>
    <property type="match status" value="1"/>
</dbReference>
<dbReference type="GO" id="GO:0016020">
    <property type="term" value="C:membrane"/>
    <property type="evidence" value="ECO:0007669"/>
    <property type="project" value="UniProtKB-SubCell"/>
</dbReference>
<dbReference type="Gene3D" id="1.10.3730.20">
    <property type="match status" value="1"/>
</dbReference>
<feature type="transmembrane region" description="Helical" evidence="6">
    <location>
        <begin position="38"/>
        <end position="58"/>
    </location>
</feature>
<organism evidence="8 9">
    <name type="scientific">Pseudoroseicyclus tamaricis</name>
    <dbReference type="NCBI Taxonomy" id="2705421"/>
    <lineage>
        <taxon>Bacteria</taxon>
        <taxon>Pseudomonadati</taxon>
        <taxon>Pseudomonadota</taxon>
        <taxon>Alphaproteobacteria</taxon>
        <taxon>Rhodobacterales</taxon>
        <taxon>Paracoccaceae</taxon>
        <taxon>Pseudoroseicyclus</taxon>
    </lineage>
</organism>
<gene>
    <name evidence="8" type="ORF">GZA08_07740</name>
</gene>
<comment type="subcellular location">
    <subcellularLocation>
        <location evidence="1">Membrane</location>
        <topology evidence="1">Multi-pass membrane protein</topology>
    </subcellularLocation>
</comment>
<feature type="transmembrane region" description="Helical" evidence="6">
    <location>
        <begin position="126"/>
        <end position="144"/>
    </location>
</feature>
<feature type="transmembrane region" description="Helical" evidence="6">
    <location>
        <begin position="185"/>
        <end position="209"/>
    </location>
</feature>
<evidence type="ECO:0000256" key="2">
    <source>
        <dbReference type="ARBA" id="ARBA00007362"/>
    </source>
</evidence>
<evidence type="ECO:0000313" key="9">
    <source>
        <dbReference type="Proteomes" id="UP000474757"/>
    </source>
</evidence>
<dbReference type="InterPro" id="IPR037185">
    <property type="entry name" value="EmrE-like"/>
</dbReference>
<evidence type="ECO:0000313" key="8">
    <source>
        <dbReference type="EMBL" id="NDV00860.1"/>
    </source>
</evidence>
<protein>
    <submittedName>
        <fullName evidence="8">DMT family transporter</fullName>
    </submittedName>
</protein>
<evidence type="ECO:0000256" key="4">
    <source>
        <dbReference type="ARBA" id="ARBA00022989"/>
    </source>
</evidence>
<dbReference type="AlphaFoldDB" id="A0A6B2JSA5"/>
<accession>A0A6B2JSA5</accession>
<comment type="similarity">
    <text evidence="2">Belongs to the EamA transporter family.</text>
</comment>
<dbReference type="PANTHER" id="PTHR32322:SF2">
    <property type="entry name" value="EAMA DOMAIN-CONTAINING PROTEIN"/>
    <property type="match status" value="1"/>
</dbReference>
<evidence type="ECO:0000256" key="6">
    <source>
        <dbReference type="SAM" id="Phobius"/>
    </source>
</evidence>
<feature type="transmembrane region" description="Helical" evidence="6">
    <location>
        <begin position="150"/>
        <end position="173"/>
    </location>
</feature>
<feature type="transmembrane region" description="Helical" evidence="6">
    <location>
        <begin position="102"/>
        <end position="119"/>
    </location>
</feature>
<dbReference type="InterPro" id="IPR000620">
    <property type="entry name" value="EamA_dom"/>
</dbReference>
<keyword evidence="9" id="KW-1185">Reference proteome</keyword>
<name>A0A6B2JSA5_9RHOB</name>
<feature type="transmembrane region" description="Helical" evidence="6">
    <location>
        <begin position="70"/>
        <end position="90"/>
    </location>
</feature>
<feature type="transmembrane region" description="Helical" evidence="6">
    <location>
        <begin position="272"/>
        <end position="289"/>
    </location>
</feature>
<sequence>MKKDHIDTFGAAALIGFSLLLAVNQVVTKLTYTGIQPVFFAGIRSLGAALCIWAFFRLRGRPIALGRGRVAWAGAICGVVFAVEFLALFLALDLTNVTRTSILFYSMPVWTLLAGHFILRTERISGSAALGLLAAMAGVALALAERGGQAASLAGDLCAVGAGMGWAATLLIAKHSALRELRPEGQLLWQVAVSAPILLLLAPLFGPLIRDFAPIHLAGIGFQIVVVVSFGFIFWLWLLSIYPAGGVASFSFLAPVFSVGLGWLVLGERLTWRLFAALALVALGIVLINRRRPVPPPDA</sequence>
<feature type="domain" description="EamA" evidence="7">
    <location>
        <begin position="154"/>
        <end position="289"/>
    </location>
</feature>
<dbReference type="Proteomes" id="UP000474757">
    <property type="component" value="Unassembled WGS sequence"/>
</dbReference>
<proteinExistence type="inferred from homology"/>
<dbReference type="InterPro" id="IPR050638">
    <property type="entry name" value="AA-Vitamin_Transporters"/>
</dbReference>
<evidence type="ECO:0000256" key="5">
    <source>
        <dbReference type="ARBA" id="ARBA00023136"/>
    </source>
</evidence>
<evidence type="ECO:0000256" key="1">
    <source>
        <dbReference type="ARBA" id="ARBA00004141"/>
    </source>
</evidence>
<evidence type="ECO:0000256" key="3">
    <source>
        <dbReference type="ARBA" id="ARBA00022692"/>
    </source>
</evidence>
<dbReference type="SUPFAM" id="SSF103481">
    <property type="entry name" value="Multidrug resistance efflux transporter EmrE"/>
    <property type="match status" value="2"/>
</dbReference>
<dbReference type="Pfam" id="PF00892">
    <property type="entry name" value="EamA"/>
    <property type="match status" value="2"/>
</dbReference>
<keyword evidence="4 6" id="KW-1133">Transmembrane helix</keyword>
<evidence type="ECO:0000259" key="7">
    <source>
        <dbReference type="Pfam" id="PF00892"/>
    </source>
</evidence>
<dbReference type="EMBL" id="JAAGAB010000002">
    <property type="protein sequence ID" value="NDV00860.1"/>
    <property type="molecule type" value="Genomic_DNA"/>
</dbReference>
<comment type="caution">
    <text evidence="8">The sequence shown here is derived from an EMBL/GenBank/DDBJ whole genome shotgun (WGS) entry which is preliminary data.</text>
</comment>
<feature type="domain" description="EamA" evidence="7">
    <location>
        <begin position="9"/>
        <end position="143"/>
    </location>
</feature>
<dbReference type="RefSeq" id="WP_163891762.1">
    <property type="nucleotide sequence ID" value="NZ_JAAFYS010000002.1"/>
</dbReference>
<feature type="transmembrane region" description="Helical" evidence="6">
    <location>
        <begin position="246"/>
        <end position="266"/>
    </location>
</feature>
<keyword evidence="3 6" id="KW-0812">Transmembrane</keyword>